<dbReference type="Gene3D" id="1.20.120.980">
    <property type="entry name" value="Serine carboxypeptidase S28, SKS domain"/>
    <property type="match status" value="1"/>
</dbReference>
<dbReference type="Proteomes" id="UP001159042">
    <property type="component" value="Unassembled WGS sequence"/>
</dbReference>
<name>A0AAV8WE03_9CUCU</name>
<dbReference type="GO" id="GO:0070008">
    <property type="term" value="F:serine-type exopeptidase activity"/>
    <property type="evidence" value="ECO:0007669"/>
    <property type="project" value="InterPro"/>
</dbReference>
<accession>A0AAV8WE03</accession>
<keyword evidence="2" id="KW-0732">Signal</keyword>
<evidence type="ECO:0000313" key="5">
    <source>
        <dbReference type="EMBL" id="KAJ8924290.1"/>
    </source>
</evidence>
<evidence type="ECO:0000256" key="1">
    <source>
        <dbReference type="ARBA" id="ARBA00022670"/>
    </source>
</evidence>
<dbReference type="GO" id="GO:0008239">
    <property type="term" value="F:dipeptidyl-peptidase activity"/>
    <property type="evidence" value="ECO:0007669"/>
    <property type="project" value="TreeGrafter"/>
</dbReference>
<keyword evidence="1" id="KW-0645">Protease</keyword>
<proteinExistence type="predicted"/>
<dbReference type="InterPro" id="IPR042269">
    <property type="entry name" value="Ser_carbopepase_S28_SKS"/>
</dbReference>
<evidence type="ECO:0000256" key="3">
    <source>
        <dbReference type="ARBA" id="ARBA00022801"/>
    </source>
</evidence>
<dbReference type="AlphaFoldDB" id="A0AAV8WE03"/>
<evidence type="ECO:0000256" key="4">
    <source>
        <dbReference type="ARBA" id="ARBA00023180"/>
    </source>
</evidence>
<evidence type="ECO:0000313" key="6">
    <source>
        <dbReference type="Proteomes" id="UP001159042"/>
    </source>
</evidence>
<keyword evidence="4" id="KW-0325">Glycoprotein</keyword>
<dbReference type="PANTHER" id="PTHR11010:SF38">
    <property type="entry name" value="LYSOSOMAL PRO-X CARBOXYPEPTIDASE"/>
    <property type="match status" value="1"/>
</dbReference>
<dbReference type="Pfam" id="PF05577">
    <property type="entry name" value="Peptidase_S28"/>
    <property type="match status" value="1"/>
</dbReference>
<dbReference type="GO" id="GO:0006508">
    <property type="term" value="P:proteolysis"/>
    <property type="evidence" value="ECO:0007669"/>
    <property type="project" value="UniProtKB-KW"/>
</dbReference>
<organism evidence="5 6">
    <name type="scientific">Exocentrus adspersus</name>
    <dbReference type="NCBI Taxonomy" id="1586481"/>
    <lineage>
        <taxon>Eukaryota</taxon>
        <taxon>Metazoa</taxon>
        <taxon>Ecdysozoa</taxon>
        <taxon>Arthropoda</taxon>
        <taxon>Hexapoda</taxon>
        <taxon>Insecta</taxon>
        <taxon>Pterygota</taxon>
        <taxon>Neoptera</taxon>
        <taxon>Endopterygota</taxon>
        <taxon>Coleoptera</taxon>
        <taxon>Polyphaga</taxon>
        <taxon>Cucujiformia</taxon>
        <taxon>Chrysomeloidea</taxon>
        <taxon>Cerambycidae</taxon>
        <taxon>Lamiinae</taxon>
        <taxon>Acanthocinini</taxon>
        <taxon>Exocentrus</taxon>
    </lineage>
</organism>
<gene>
    <name evidence="5" type="ORF">NQ315_007083</name>
</gene>
<keyword evidence="6" id="KW-1185">Reference proteome</keyword>
<protein>
    <submittedName>
        <fullName evidence="5">Uncharacterized protein</fullName>
    </submittedName>
</protein>
<dbReference type="EMBL" id="JANEYG010000003">
    <property type="protein sequence ID" value="KAJ8924290.1"/>
    <property type="molecule type" value="Genomic_DNA"/>
</dbReference>
<sequence length="298" mass="33953">MKYPNSVTGAIASSAPIWMFKDQTPCDSFYKVVTQDFETLGSQKCRDTIQKSWKVIRTVTQNATGQIKLANLWNMCTYYQIDLKLVDWLAEVYTTLAEADSPYFTNFTVPLPANPIKEFCNVLDGLESDDDMDLVTTLGQALQIYTNYTGGSVCTIFQPTFEHLADNAWGFQKCTDMIRPVCSRDSDMFENFEFDFESYSEECFEKYEMRPLNEEVPILLYGGKELSTAKNIIFSNVLQDPWSAYGVLTNVTSDILALNIPNGARNTNLRASSENDSQELRDVRQIEVEYIEKWIATV</sequence>
<dbReference type="PANTHER" id="PTHR11010">
    <property type="entry name" value="PROTEASE S28 PRO-X CARBOXYPEPTIDASE-RELATED"/>
    <property type="match status" value="1"/>
</dbReference>
<dbReference type="InterPro" id="IPR008758">
    <property type="entry name" value="Peptidase_S28"/>
</dbReference>
<evidence type="ECO:0000256" key="2">
    <source>
        <dbReference type="ARBA" id="ARBA00022729"/>
    </source>
</evidence>
<keyword evidence="3" id="KW-0378">Hydrolase</keyword>
<comment type="caution">
    <text evidence="5">The sequence shown here is derived from an EMBL/GenBank/DDBJ whole genome shotgun (WGS) entry which is preliminary data.</text>
</comment>
<reference evidence="5 6" key="1">
    <citation type="journal article" date="2023" name="Insect Mol. Biol.">
        <title>Genome sequencing provides insights into the evolution of gene families encoding plant cell wall-degrading enzymes in longhorned beetles.</title>
        <authorList>
            <person name="Shin N.R."/>
            <person name="Okamura Y."/>
            <person name="Kirsch R."/>
            <person name="Pauchet Y."/>
        </authorList>
    </citation>
    <scope>NUCLEOTIDE SEQUENCE [LARGE SCALE GENOMIC DNA]</scope>
    <source>
        <strain evidence="5">EAD_L_NR</strain>
    </source>
</reference>